<dbReference type="GeneID" id="66711577"/>
<organism evidence="1 2">
    <name type="scientific">Prevotella intermedia</name>
    <dbReference type="NCBI Taxonomy" id="28131"/>
    <lineage>
        <taxon>Bacteria</taxon>
        <taxon>Pseudomonadati</taxon>
        <taxon>Bacteroidota</taxon>
        <taxon>Bacteroidia</taxon>
        <taxon>Bacteroidales</taxon>
        <taxon>Prevotellaceae</taxon>
        <taxon>Prevotella</taxon>
    </lineage>
</organism>
<evidence type="ECO:0000313" key="1">
    <source>
        <dbReference type="EMBL" id="PJI27752.1"/>
    </source>
</evidence>
<reference evidence="1 2" key="1">
    <citation type="submission" date="2017-11" db="EMBL/GenBank/DDBJ databases">
        <title>Genome sequencing of Prevotella intermedia KCOM 2832.</title>
        <authorList>
            <person name="Kook J.-K."/>
            <person name="Park S.-N."/>
            <person name="Lim Y.K."/>
        </authorList>
    </citation>
    <scope>NUCLEOTIDE SEQUENCE [LARGE SCALE GENOMIC DNA]</scope>
    <source>
        <strain evidence="1 2">KCOM 2832</strain>
    </source>
</reference>
<evidence type="ECO:0000313" key="2">
    <source>
        <dbReference type="Proteomes" id="UP000229884"/>
    </source>
</evidence>
<sequence length="68" mass="7955">MNETLLYQVDDDNLDRLLDAVGEIICDMNAAEPNKEVRYKDETYIAVLKLNSMIFETIKRKFLEKEGK</sequence>
<dbReference type="AlphaFoldDB" id="A0A2M8TV31"/>
<name>A0A2M8TV31_PREIN</name>
<dbReference type="Proteomes" id="UP000229884">
    <property type="component" value="Unassembled WGS sequence"/>
</dbReference>
<dbReference type="RefSeq" id="WP_100370671.1">
    <property type="nucleotide sequence ID" value="NZ_PENG01000001.1"/>
</dbReference>
<comment type="caution">
    <text evidence="1">The sequence shown here is derived from an EMBL/GenBank/DDBJ whole genome shotgun (WGS) entry which is preliminary data.</text>
</comment>
<dbReference type="EMBL" id="PENG01000001">
    <property type="protein sequence ID" value="PJI27752.1"/>
    <property type="molecule type" value="Genomic_DNA"/>
</dbReference>
<gene>
    <name evidence="1" type="ORF">CTM58_06400</name>
</gene>
<proteinExistence type="predicted"/>
<protein>
    <submittedName>
        <fullName evidence="1">Uncharacterized protein</fullName>
    </submittedName>
</protein>
<accession>A0A2M8TV31</accession>